<dbReference type="GO" id="GO:0051301">
    <property type="term" value="P:cell division"/>
    <property type="evidence" value="ECO:0007669"/>
    <property type="project" value="UniProtKB-UniRule"/>
</dbReference>
<evidence type="ECO:0000256" key="5">
    <source>
        <dbReference type="ARBA" id="ARBA00023136"/>
    </source>
</evidence>
<sequence>MPESKVRPQAKKKAQAKNRATMDERRAEKKAAPVDRSWVPKVFVPLFLLGVLWLIVYYIAGNQIPGISNLGDWNILIGMGLMAAGFGVATLWK</sequence>
<keyword evidence="6 7" id="KW-0131">Cell cycle</keyword>
<keyword evidence="1 7" id="KW-1003">Cell membrane</keyword>
<dbReference type="GO" id="GO:0005886">
    <property type="term" value="C:plasma membrane"/>
    <property type="evidence" value="ECO:0007669"/>
    <property type="project" value="UniProtKB-SubCell"/>
</dbReference>
<evidence type="ECO:0000256" key="1">
    <source>
        <dbReference type="ARBA" id="ARBA00022475"/>
    </source>
</evidence>
<dbReference type="Pfam" id="PF06781">
    <property type="entry name" value="CrgA"/>
    <property type="match status" value="1"/>
</dbReference>
<keyword evidence="4 7" id="KW-1133">Transmembrane helix</keyword>
<keyword evidence="5 7" id="KW-0472">Membrane</keyword>
<protein>
    <recommendedName>
        <fullName evidence="7">Cell division protein CrgA</fullName>
    </recommendedName>
</protein>
<keyword evidence="2 7" id="KW-0132">Cell division</keyword>
<accession>A0A2B7ICR8</accession>
<proteinExistence type="inferred from homology"/>
<feature type="region of interest" description="Disordered" evidence="8">
    <location>
        <begin position="1"/>
        <end position="30"/>
    </location>
</feature>
<evidence type="ECO:0000256" key="8">
    <source>
        <dbReference type="SAM" id="MobiDB-lite"/>
    </source>
</evidence>
<organism evidence="9 10">
    <name type="scientific">Cutibacterium acnes</name>
    <name type="common">Propionibacterium acnes</name>
    <dbReference type="NCBI Taxonomy" id="1747"/>
    <lineage>
        <taxon>Bacteria</taxon>
        <taxon>Bacillati</taxon>
        <taxon>Actinomycetota</taxon>
        <taxon>Actinomycetes</taxon>
        <taxon>Propionibacteriales</taxon>
        <taxon>Propionibacteriaceae</taxon>
        <taxon>Cutibacterium</taxon>
    </lineage>
</organism>
<evidence type="ECO:0000256" key="6">
    <source>
        <dbReference type="ARBA" id="ARBA00023306"/>
    </source>
</evidence>
<evidence type="ECO:0000256" key="7">
    <source>
        <dbReference type="HAMAP-Rule" id="MF_00631"/>
    </source>
</evidence>
<feature type="compositionally biased region" description="Basic and acidic residues" evidence="8">
    <location>
        <begin position="20"/>
        <end position="30"/>
    </location>
</feature>
<dbReference type="RefSeq" id="WP_002517214.1">
    <property type="nucleotide sequence ID" value="NZ_AP019664.1"/>
</dbReference>
<comment type="caution">
    <text evidence="9">The sequence shown here is derived from an EMBL/GenBank/DDBJ whole genome shotgun (WGS) entry which is preliminary data.</text>
</comment>
<comment type="function">
    <text evidence="7">Involved in cell division.</text>
</comment>
<dbReference type="NCBIfam" id="NF002597">
    <property type="entry name" value="PRK02251.2-3"/>
    <property type="match status" value="1"/>
</dbReference>
<dbReference type="Proteomes" id="UP000226191">
    <property type="component" value="Unassembled WGS sequence"/>
</dbReference>
<keyword evidence="3 7" id="KW-0812">Transmembrane</keyword>
<evidence type="ECO:0000256" key="2">
    <source>
        <dbReference type="ARBA" id="ARBA00022618"/>
    </source>
</evidence>
<comment type="subcellular location">
    <subcellularLocation>
        <location evidence="7">Cell membrane</location>
        <topology evidence="7">Multi-pass membrane protein</topology>
    </subcellularLocation>
</comment>
<name>A0A2B7ICR8_CUTAC</name>
<evidence type="ECO:0000313" key="10">
    <source>
        <dbReference type="Proteomes" id="UP000226191"/>
    </source>
</evidence>
<dbReference type="EMBL" id="MVCE01000002">
    <property type="protein sequence ID" value="PGF35129.1"/>
    <property type="molecule type" value="Genomic_DNA"/>
</dbReference>
<gene>
    <name evidence="7" type="primary">crgA</name>
    <name evidence="9" type="ORF">B1B09_05910</name>
</gene>
<feature type="transmembrane region" description="Helical" evidence="7">
    <location>
        <begin position="73"/>
        <end position="92"/>
    </location>
</feature>
<comment type="similarity">
    <text evidence="7">Belongs to the CrgA family.</text>
</comment>
<evidence type="ECO:0000313" key="9">
    <source>
        <dbReference type="EMBL" id="PGF35129.1"/>
    </source>
</evidence>
<dbReference type="GeneID" id="92856169"/>
<feature type="transmembrane region" description="Helical" evidence="7">
    <location>
        <begin position="42"/>
        <end position="61"/>
    </location>
</feature>
<dbReference type="AlphaFoldDB" id="A0A2B7ICR8"/>
<evidence type="ECO:0000256" key="4">
    <source>
        <dbReference type="ARBA" id="ARBA00022989"/>
    </source>
</evidence>
<evidence type="ECO:0000256" key="3">
    <source>
        <dbReference type="ARBA" id="ARBA00022692"/>
    </source>
</evidence>
<dbReference type="HAMAP" id="MF_00631">
    <property type="entry name" value="CrgA"/>
    <property type="match status" value="1"/>
</dbReference>
<dbReference type="InterPro" id="IPR009619">
    <property type="entry name" value="CrgA"/>
</dbReference>
<dbReference type="OrthoDB" id="5189646at2"/>
<reference evidence="9 10" key="1">
    <citation type="submission" date="2017-02" db="EMBL/GenBank/DDBJ databases">
        <title>Prevalence of linear plasmids in Cutibacterium acnes isolates obtained from cancerous prostatic tissue.</title>
        <authorList>
            <person name="Davidsson S."/>
            <person name="Bruggemann H."/>
        </authorList>
    </citation>
    <scope>NUCLEOTIDE SEQUENCE [LARGE SCALE GENOMIC DNA]</scope>
    <source>
        <strain evidence="9 10">11-78</strain>
    </source>
</reference>